<name>A0A8J3IMJ4_9CHLR</name>
<dbReference type="PRINTS" id="PR00420">
    <property type="entry name" value="RNGMNOXGNASE"/>
</dbReference>
<evidence type="ECO:0000313" key="5">
    <source>
        <dbReference type="Proteomes" id="UP000597444"/>
    </source>
</evidence>
<evidence type="ECO:0000256" key="2">
    <source>
        <dbReference type="ARBA" id="ARBA00023033"/>
    </source>
</evidence>
<evidence type="ECO:0000313" key="4">
    <source>
        <dbReference type="EMBL" id="GHO97331.1"/>
    </source>
</evidence>
<dbReference type="InterPro" id="IPR050493">
    <property type="entry name" value="FAD-dep_Monooxygenase_BioMet"/>
</dbReference>
<keyword evidence="1" id="KW-0560">Oxidoreductase</keyword>
<dbReference type="InterPro" id="IPR002938">
    <property type="entry name" value="FAD-bd"/>
</dbReference>
<dbReference type="EMBL" id="BNJK01000001">
    <property type="protein sequence ID" value="GHO97331.1"/>
    <property type="molecule type" value="Genomic_DNA"/>
</dbReference>
<dbReference type="PANTHER" id="PTHR13789:SF309">
    <property type="entry name" value="PUTATIVE (AFU_ORTHOLOGUE AFUA_6G14510)-RELATED"/>
    <property type="match status" value="1"/>
</dbReference>
<dbReference type="InterPro" id="IPR036188">
    <property type="entry name" value="FAD/NAD-bd_sf"/>
</dbReference>
<proteinExistence type="predicted"/>
<protein>
    <submittedName>
        <fullName evidence="4">FAD-dependent oxidoreductase</fullName>
    </submittedName>
</protein>
<organism evidence="4 5">
    <name type="scientific">Reticulibacter mediterranei</name>
    <dbReference type="NCBI Taxonomy" id="2778369"/>
    <lineage>
        <taxon>Bacteria</taxon>
        <taxon>Bacillati</taxon>
        <taxon>Chloroflexota</taxon>
        <taxon>Ktedonobacteria</taxon>
        <taxon>Ktedonobacterales</taxon>
        <taxon>Reticulibacteraceae</taxon>
        <taxon>Reticulibacter</taxon>
    </lineage>
</organism>
<gene>
    <name evidence="4" type="ORF">KSF_073790</name>
</gene>
<comment type="caution">
    <text evidence="4">The sequence shown here is derived from an EMBL/GenBank/DDBJ whole genome shotgun (WGS) entry which is preliminary data.</text>
</comment>
<feature type="domain" description="FAD-binding" evidence="3">
    <location>
        <begin position="3"/>
        <end position="339"/>
    </location>
</feature>
<accession>A0A8J3IMJ4</accession>
<keyword evidence="2" id="KW-0503">Monooxygenase</keyword>
<dbReference type="SUPFAM" id="SSF51905">
    <property type="entry name" value="FAD/NAD(P)-binding domain"/>
    <property type="match status" value="1"/>
</dbReference>
<dbReference type="RefSeq" id="WP_220207896.1">
    <property type="nucleotide sequence ID" value="NZ_BNJK01000001.1"/>
</dbReference>
<reference evidence="4" key="1">
    <citation type="submission" date="2020-10" db="EMBL/GenBank/DDBJ databases">
        <title>Taxonomic study of unclassified bacteria belonging to the class Ktedonobacteria.</title>
        <authorList>
            <person name="Yabe S."/>
            <person name="Wang C.M."/>
            <person name="Zheng Y."/>
            <person name="Sakai Y."/>
            <person name="Cavaletti L."/>
            <person name="Monciardini P."/>
            <person name="Donadio S."/>
        </authorList>
    </citation>
    <scope>NUCLEOTIDE SEQUENCE</scope>
    <source>
        <strain evidence="4">ID150040</strain>
    </source>
</reference>
<dbReference type="AlphaFoldDB" id="A0A8J3IMJ4"/>
<dbReference type="GO" id="GO:0004497">
    <property type="term" value="F:monooxygenase activity"/>
    <property type="evidence" value="ECO:0007669"/>
    <property type="project" value="UniProtKB-KW"/>
</dbReference>
<dbReference type="GO" id="GO:0071949">
    <property type="term" value="F:FAD binding"/>
    <property type="evidence" value="ECO:0007669"/>
    <property type="project" value="InterPro"/>
</dbReference>
<evidence type="ECO:0000256" key="1">
    <source>
        <dbReference type="ARBA" id="ARBA00023002"/>
    </source>
</evidence>
<dbReference type="PANTHER" id="PTHR13789">
    <property type="entry name" value="MONOOXYGENASE"/>
    <property type="match status" value="1"/>
</dbReference>
<dbReference type="Proteomes" id="UP000597444">
    <property type="component" value="Unassembled WGS sequence"/>
</dbReference>
<evidence type="ECO:0000259" key="3">
    <source>
        <dbReference type="Pfam" id="PF01494"/>
    </source>
</evidence>
<dbReference type="Pfam" id="PF01494">
    <property type="entry name" value="FAD_binding_3"/>
    <property type="match status" value="1"/>
</dbReference>
<keyword evidence="5" id="KW-1185">Reference proteome</keyword>
<sequence length="410" mass="44902">MKKALIIGCGIAGPALALFLKRAGIEAEIYEAREVAEGFALSLSCNGVGVLQELGLDGPVFAEGSAVTGWQMWSQKGKQLVEGILADGEIKSVFIKRVPLGLIIADEAERQGIKIWRGKKLQSIETTSTGSVIATFQDGTTAHGDFLVGADGVHSRTRQLIDPTFSGAVFTGLMNSGGYTSTVKVSSPPETIHFNFCKRAFFGYHVSQTGYIYWFVNWSLVDEPKRGTFDGMTERERREQLSGLFSKDRPLIREIIQGAEEIFPYFASYALSTQPASWHKGPVVLLGDAAHAISPSSGQGASMALEDAAILAKCLRDIPALEQAFATYEQLRRERTARMFKVGEQGDAGKHAVRPMQQWFRDLMTPIFVKLFANPKASRWMYAYRIDWDRPIVPGTSASSDSEKATSASV</sequence>
<dbReference type="Gene3D" id="3.50.50.60">
    <property type="entry name" value="FAD/NAD(P)-binding domain"/>
    <property type="match status" value="1"/>
</dbReference>